<gene>
    <name evidence="2" type="ORF">UTRI_02503</name>
</gene>
<name>A0A5C3E9A1_9BASI</name>
<feature type="region of interest" description="Disordered" evidence="1">
    <location>
        <begin position="1"/>
        <end position="137"/>
    </location>
</feature>
<proteinExistence type="predicted"/>
<reference evidence="2 3" key="1">
    <citation type="submission" date="2018-03" db="EMBL/GenBank/DDBJ databases">
        <authorList>
            <person name="Guldener U."/>
        </authorList>
    </citation>
    <scope>NUCLEOTIDE SEQUENCE [LARGE SCALE GENOMIC DNA]</scope>
    <source>
        <strain evidence="2 3">NBRC100155</strain>
    </source>
</reference>
<protein>
    <submittedName>
        <fullName evidence="2">Uncharacterized protein</fullName>
    </submittedName>
</protein>
<dbReference type="OrthoDB" id="30343at2759"/>
<organism evidence="2 3">
    <name type="scientific">Ustilago trichophora</name>
    <dbReference type="NCBI Taxonomy" id="86804"/>
    <lineage>
        <taxon>Eukaryota</taxon>
        <taxon>Fungi</taxon>
        <taxon>Dikarya</taxon>
        <taxon>Basidiomycota</taxon>
        <taxon>Ustilaginomycotina</taxon>
        <taxon>Ustilaginomycetes</taxon>
        <taxon>Ustilaginales</taxon>
        <taxon>Ustilaginaceae</taxon>
        <taxon>Ustilago</taxon>
    </lineage>
</organism>
<dbReference type="EMBL" id="OOIN01000013">
    <property type="protein sequence ID" value="SPO26227.1"/>
    <property type="molecule type" value="Genomic_DNA"/>
</dbReference>
<evidence type="ECO:0000256" key="1">
    <source>
        <dbReference type="SAM" id="MobiDB-lite"/>
    </source>
</evidence>
<dbReference type="AlphaFoldDB" id="A0A5C3E9A1"/>
<feature type="compositionally biased region" description="Polar residues" evidence="1">
    <location>
        <begin position="125"/>
        <end position="137"/>
    </location>
</feature>
<sequence>MSKPTAAGGGNGVGPVDELGTRMNSHAKPCLPPLKRLKSNAPEPELAMQQRRAPSISKRIRAKRSWSTSQVEMAKVRQAPDSTARRLQNKRKRASGQEGEEEQQRQANKLQAQKQVTSAHLDAKTMQTATHKMATTQ</sequence>
<keyword evidence="3" id="KW-1185">Reference proteome</keyword>
<evidence type="ECO:0000313" key="2">
    <source>
        <dbReference type="EMBL" id="SPO26227.1"/>
    </source>
</evidence>
<feature type="compositionally biased region" description="Polar residues" evidence="1">
    <location>
        <begin position="107"/>
        <end position="118"/>
    </location>
</feature>
<evidence type="ECO:0000313" key="3">
    <source>
        <dbReference type="Proteomes" id="UP000324022"/>
    </source>
</evidence>
<accession>A0A5C3E9A1</accession>
<dbReference type="Proteomes" id="UP000324022">
    <property type="component" value="Unassembled WGS sequence"/>
</dbReference>